<keyword evidence="2" id="KW-1185">Reference proteome</keyword>
<proteinExistence type="predicted"/>
<name>A0A4Y2NEU6_ARAVE</name>
<evidence type="ECO:0000313" key="1">
    <source>
        <dbReference type="EMBL" id="GBN37463.1"/>
    </source>
</evidence>
<evidence type="ECO:0000313" key="2">
    <source>
        <dbReference type="Proteomes" id="UP000499080"/>
    </source>
</evidence>
<gene>
    <name evidence="1" type="ORF">AVEN_88090_1</name>
</gene>
<dbReference type="Proteomes" id="UP000499080">
    <property type="component" value="Unassembled WGS sequence"/>
</dbReference>
<reference evidence="1 2" key="1">
    <citation type="journal article" date="2019" name="Sci. Rep.">
        <title>Orb-weaving spider Araneus ventricosus genome elucidates the spidroin gene catalogue.</title>
        <authorList>
            <person name="Kono N."/>
            <person name="Nakamura H."/>
            <person name="Ohtoshi R."/>
            <person name="Moran D.A.P."/>
            <person name="Shinohara A."/>
            <person name="Yoshida Y."/>
            <person name="Fujiwara M."/>
            <person name="Mori M."/>
            <person name="Tomita M."/>
            <person name="Arakawa K."/>
        </authorList>
    </citation>
    <scope>NUCLEOTIDE SEQUENCE [LARGE SCALE GENOMIC DNA]</scope>
</reference>
<comment type="caution">
    <text evidence="1">The sequence shown here is derived from an EMBL/GenBank/DDBJ whole genome shotgun (WGS) entry which is preliminary data.</text>
</comment>
<dbReference type="AlphaFoldDB" id="A0A4Y2NEU6"/>
<organism evidence="1 2">
    <name type="scientific">Araneus ventricosus</name>
    <name type="common">Orbweaver spider</name>
    <name type="synonym">Epeira ventricosa</name>
    <dbReference type="NCBI Taxonomy" id="182803"/>
    <lineage>
        <taxon>Eukaryota</taxon>
        <taxon>Metazoa</taxon>
        <taxon>Ecdysozoa</taxon>
        <taxon>Arthropoda</taxon>
        <taxon>Chelicerata</taxon>
        <taxon>Arachnida</taxon>
        <taxon>Araneae</taxon>
        <taxon>Araneomorphae</taxon>
        <taxon>Entelegynae</taxon>
        <taxon>Araneoidea</taxon>
        <taxon>Araneidae</taxon>
        <taxon>Araneus</taxon>
    </lineage>
</organism>
<protein>
    <submittedName>
        <fullName evidence="1">Uncharacterized protein</fullName>
    </submittedName>
</protein>
<sequence>MLGNHLEYSDAEVQNPNSAIDTHIKNSAQTEITVIESNCISSAKAVENIAARKRDCLFAQSSALLRGRNANYKFRLKEDERIQAFALLRNLRNLLGE</sequence>
<accession>A0A4Y2NEU6</accession>
<dbReference type="EMBL" id="BGPR01009022">
    <property type="protein sequence ID" value="GBN37463.1"/>
    <property type="molecule type" value="Genomic_DNA"/>
</dbReference>